<dbReference type="EMBL" id="BTSX01000005">
    <property type="protein sequence ID" value="GMT01423.1"/>
    <property type="molecule type" value="Genomic_DNA"/>
</dbReference>
<gene>
    <name evidence="2" type="ORF">PENTCL1PPCAC_23597</name>
</gene>
<feature type="non-terminal residue" evidence="2">
    <location>
        <position position="78"/>
    </location>
</feature>
<dbReference type="CDD" id="cd18186">
    <property type="entry name" value="BTB_POZ_ZBTB_KLHL-like"/>
    <property type="match status" value="1"/>
</dbReference>
<dbReference type="PANTHER" id="PTHR22744:SF17">
    <property type="entry name" value="BTB DOMAIN-CONTAINING PROTEIN"/>
    <property type="match status" value="1"/>
</dbReference>
<dbReference type="PROSITE" id="PS50097">
    <property type="entry name" value="BTB"/>
    <property type="match status" value="1"/>
</dbReference>
<proteinExistence type="predicted"/>
<reference evidence="2" key="1">
    <citation type="submission" date="2023-10" db="EMBL/GenBank/DDBJ databases">
        <title>Genome assembly of Pristionchus species.</title>
        <authorList>
            <person name="Yoshida K."/>
            <person name="Sommer R.J."/>
        </authorList>
    </citation>
    <scope>NUCLEOTIDE SEQUENCE</scope>
    <source>
        <strain evidence="2">RS0144</strain>
    </source>
</reference>
<comment type="caution">
    <text evidence="2">The sequence shown here is derived from an EMBL/GenBank/DDBJ whole genome shotgun (WGS) entry which is preliminary data.</text>
</comment>
<evidence type="ECO:0000313" key="2">
    <source>
        <dbReference type="EMBL" id="GMT01423.1"/>
    </source>
</evidence>
<organism evidence="2 3">
    <name type="scientific">Pristionchus entomophagus</name>
    <dbReference type="NCBI Taxonomy" id="358040"/>
    <lineage>
        <taxon>Eukaryota</taxon>
        <taxon>Metazoa</taxon>
        <taxon>Ecdysozoa</taxon>
        <taxon>Nematoda</taxon>
        <taxon>Chromadorea</taxon>
        <taxon>Rhabditida</taxon>
        <taxon>Rhabditina</taxon>
        <taxon>Diplogasteromorpha</taxon>
        <taxon>Diplogasteroidea</taxon>
        <taxon>Neodiplogasteridae</taxon>
        <taxon>Pristionchus</taxon>
    </lineage>
</organism>
<evidence type="ECO:0000259" key="1">
    <source>
        <dbReference type="PROSITE" id="PS50097"/>
    </source>
</evidence>
<feature type="domain" description="BTB" evidence="1">
    <location>
        <begin position="1"/>
        <end position="42"/>
    </location>
</feature>
<dbReference type="Pfam" id="PF00651">
    <property type="entry name" value="BTB"/>
    <property type="match status" value="1"/>
</dbReference>
<sequence>MAHASSYFESLFFGDFKESQEKEIVLGDVCADEFLTILEMIYESGKIDGSNVEYLLKLADQFNIPKIMISAEEWLINW</sequence>
<dbReference type="InterPro" id="IPR011333">
    <property type="entry name" value="SKP1/BTB/POZ_sf"/>
</dbReference>
<dbReference type="InterPro" id="IPR000210">
    <property type="entry name" value="BTB/POZ_dom"/>
</dbReference>
<accession>A0AAV5U4Q0</accession>
<keyword evidence="3" id="KW-1185">Reference proteome</keyword>
<dbReference type="SUPFAM" id="SSF54695">
    <property type="entry name" value="POZ domain"/>
    <property type="match status" value="1"/>
</dbReference>
<dbReference type="AlphaFoldDB" id="A0AAV5U4Q0"/>
<dbReference type="PANTHER" id="PTHR22744">
    <property type="entry name" value="HELIX LOOP HELIX PROTEIN 21-RELATED"/>
    <property type="match status" value="1"/>
</dbReference>
<evidence type="ECO:0000313" key="3">
    <source>
        <dbReference type="Proteomes" id="UP001432027"/>
    </source>
</evidence>
<dbReference type="Gene3D" id="3.30.710.10">
    <property type="entry name" value="Potassium Channel Kv1.1, Chain A"/>
    <property type="match status" value="1"/>
</dbReference>
<protein>
    <recommendedName>
        <fullName evidence="1">BTB domain-containing protein</fullName>
    </recommendedName>
</protein>
<name>A0AAV5U4Q0_9BILA</name>
<dbReference type="Proteomes" id="UP001432027">
    <property type="component" value="Unassembled WGS sequence"/>
</dbReference>